<feature type="non-terminal residue" evidence="4">
    <location>
        <position position="315"/>
    </location>
</feature>
<dbReference type="InterPro" id="IPR013721">
    <property type="entry name" value="STAG"/>
</dbReference>
<dbReference type="AlphaFoldDB" id="A0A8S2DUY8"/>
<comment type="caution">
    <text evidence="4">The sequence shown here is derived from an EMBL/GenBank/DDBJ whole genome shotgun (WGS) entry which is preliminary data.</text>
</comment>
<evidence type="ECO:0000313" key="4">
    <source>
        <dbReference type="EMBL" id="CAF1006861.1"/>
    </source>
</evidence>
<dbReference type="GO" id="GO:0000785">
    <property type="term" value="C:chromatin"/>
    <property type="evidence" value="ECO:0007669"/>
    <property type="project" value="TreeGrafter"/>
</dbReference>
<gene>
    <name evidence="4" type="ORF">OVA965_LOCUS14840</name>
    <name evidence="5" type="ORF">TMI583_LOCUS14844</name>
</gene>
<evidence type="ECO:0000259" key="3">
    <source>
        <dbReference type="Pfam" id="PF08514"/>
    </source>
</evidence>
<comment type="similarity">
    <text evidence="1">Belongs to the SCC3 family.</text>
</comment>
<reference evidence="4" key="1">
    <citation type="submission" date="2021-02" db="EMBL/GenBank/DDBJ databases">
        <authorList>
            <person name="Nowell W R."/>
        </authorList>
    </citation>
    <scope>NUCLEOTIDE SEQUENCE</scope>
</reference>
<feature type="domain" description="STAG" evidence="3">
    <location>
        <begin position="199"/>
        <end position="310"/>
    </location>
</feature>
<evidence type="ECO:0000256" key="2">
    <source>
        <dbReference type="SAM" id="MobiDB-lite"/>
    </source>
</evidence>
<protein>
    <recommendedName>
        <fullName evidence="3">STAG domain-containing protein</fullName>
    </recommendedName>
</protein>
<feature type="compositionally biased region" description="Low complexity" evidence="2">
    <location>
        <begin position="101"/>
        <end position="112"/>
    </location>
</feature>
<dbReference type="PANTHER" id="PTHR11199:SF0">
    <property type="entry name" value="LD34181P-RELATED"/>
    <property type="match status" value="1"/>
</dbReference>
<evidence type="ECO:0000313" key="5">
    <source>
        <dbReference type="EMBL" id="CAF3775910.1"/>
    </source>
</evidence>
<evidence type="ECO:0000256" key="1">
    <source>
        <dbReference type="ARBA" id="ARBA00005486"/>
    </source>
</evidence>
<feature type="region of interest" description="Disordered" evidence="2">
    <location>
        <begin position="1"/>
        <end position="112"/>
    </location>
</feature>
<feature type="compositionally biased region" description="Low complexity" evidence="2">
    <location>
        <begin position="58"/>
        <end position="81"/>
    </location>
</feature>
<accession>A0A8S2DUY8</accession>
<dbReference type="PANTHER" id="PTHR11199">
    <property type="entry name" value="STROMAL ANTIGEN"/>
    <property type="match status" value="1"/>
</dbReference>
<dbReference type="GO" id="GO:0008278">
    <property type="term" value="C:cohesin complex"/>
    <property type="evidence" value="ECO:0007669"/>
    <property type="project" value="TreeGrafter"/>
</dbReference>
<sequence length="315" mass="35305">MNGGSTRSLRQHTQRPLNPDFVEPPSVFSERGNDDDDDDDGTDDWGGNKTATKKGRTSTRGGTRASSRGRTSRGIARGTTASSIIHGGRSTSASIRASGDDASTSSFDTSSFTTANNSTLPLEKSYYHMLLAGKVQIQTLVDQWIELYQGERDQALIELMQFFLDSSGCKGRLTPQMYLKMEHVDMLRAMTEHFEEDSSEYPIVMSGLQFKKFRLSFCEFVTMLIKQCSYTIIYDQYMIDNLVTLLTALSDSAVRAFRHTGTLAVLKVMTALVDIALTISIQKDSCQRQYESERQKSTVRRAADRMENLMAKRKE</sequence>
<dbReference type="InterPro" id="IPR039662">
    <property type="entry name" value="Cohesin_Scc3/SA"/>
</dbReference>
<organism evidence="4 6">
    <name type="scientific">Didymodactylos carnosus</name>
    <dbReference type="NCBI Taxonomy" id="1234261"/>
    <lineage>
        <taxon>Eukaryota</taxon>
        <taxon>Metazoa</taxon>
        <taxon>Spiralia</taxon>
        <taxon>Gnathifera</taxon>
        <taxon>Rotifera</taxon>
        <taxon>Eurotatoria</taxon>
        <taxon>Bdelloidea</taxon>
        <taxon>Philodinida</taxon>
        <taxon>Philodinidae</taxon>
        <taxon>Didymodactylos</taxon>
    </lineage>
</organism>
<evidence type="ECO:0000313" key="6">
    <source>
        <dbReference type="Proteomes" id="UP000677228"/>
    </source>
</evidence>
<dbReference type="GO" id="GO:0003682">
    <property type="term" value="F:chromatin binding"/>
    <property type="evidence" value="ECO:0007669"/>
    <property type="project" value="TreeGrafter"/>
</dbReference>
<dbReference type="GO" id="GO:0007062">
    <property type="term" value="P:sister chromatid cohesion"/>
    <property type="evidence" value="ECO:0007669"/>
    <property type="project" value="TreeGrafter"/>
</dbReference>
<name>A0A8S2DUY8_9BILA</name>
<proteinExistence type="inferred from homology"/>
<dbReference type="GO" id="GO:0005634">
    <property type="term" value="C:nucleus"/>
    <property type="evidence" value="ECO:0007669"/>
    <property type="project" value="TreeGrafter"/>
</dbReference>
<dbReference type="Pfam" id="PF08514">
    <property type="entry name" value="STAG"/>
    <property type="match status" value="1"/>
</dbReference>
<dbReference type="Proteomes" id="UP000677228">
    <property type="component" value="Unassembled WGS sequence"/>
</dbReference>
<dbReference type="Proteomes" id="UP000682733">
    <property type="component" value="Unassembled WGS sequence"/>
</dbReference>
<dbReference type="EMBL" id="CAJOBA010006543">
    <property type="protein sequence ID" value="CAF3775910.1"/>
    <property type="molecule type" value="Genomic_DNA"/>
</dbReference>
<feature type="compositionally biased region" description="Acidic residues" evidence="2">
    <location>
        <begin position="33"/>
        <end position="43"/>
    </location>
</feature>
<dbReference type="EMBL" id="CAJNOK010006535">
    <property type="protein sequence ID" value="CAF1006861.1"/>
    <property type="molecule type" value="Genomic_DNA"/>
</dbReference>